<dbReference type="EMBL" id="HBUE01149639">
    <property type="protein sequence ID" value="CAG6504520.1"/>
    <property type="molecule type" value="Transcribed_RNA"/>
</dbReference>
<proteinExistence type="predicted"/>
<dbReference type="EMBL" id="HBUE01254623">
    <property type="protein sequence ID" value="CAG6555800.1"/>
    <property type="molecule type" value="Transcribed_RNA"/>
</dbReference>
<evidence type="ECO:0000313" key="2">
    <source>
        <dbReference type="EMBL" id="CAG6504520.1"/>
    </source>
</evidence>
<dbReference type="EMBL" id="HBUE01254622">
    <property type="protein sequence ID" value="CAG6555798.1"/>
    <property type="molecule type" value="Transcribed_RNA"/>
</dbReference>
<dbReference type="AlphaFoldDB" id="A0A8D8D8P4"/>
<dbReference type="EMBL" id="HBUE01149644">
    <property type="protein sequence ID" value="CAG6504522.1"/>
    <property type="molecule type" value="Transcribed_RNA"/>
</dbReference>
<organism evidence="2">
    <name type="scientific">Culex pipiens</name>
    <name type="common">House mosquito</name>
    <dbReference type="NCBI Taxonomy" id="7175"/>
    <lineage>
        <taxon>Eukaryota</taxon>
        <taxon>Metazoa</taxon>
        <taxon>Ecdysozoa</taxon>
        <taxon>Arthropoda</taxon>
        <taxon>Hexapoda</taxon>
        <taxon>Insecta</taxon>
        <taxon>Pterygota</taxon>
        <taxon>Neoptera</taxon>
        <taxon>Endopterygota</taxon>
        <taxon>Diptera</taxon>
        <taxon>Nematocera</taxon>
        <taxon>Culicoidea</taxon>
        <taxon>Culicidae</taxon>
        <taxon>Culicinae</taxon>
        <taxon>Culicini</taxon>
        <taxon>Culex</taxon>
        <taxon>Culex</taxon>
    </lineage>
</organism>
<feature type="compositionally biased region" description="Basic and acidic residues" evidence="1">
    <location>
        <begin position="57"/>
        <end position="96"/>
    </location>
</feature>
<evidence type="ECO:0000256" key="1">
    <source>
        <dbReference type="SAM" id="MobiDB-lite"/>
    </source>
</evidence>
<name>A0A8D8D8P4_CULPI</name>
<accession>A0A8D8D8P4</accession>
<sequence length="128" mass="14093">MHSGARVLHDHGVLCVRAAAHDPGAGRRRHFAPAARILVAADRPRHAVPALAQDHPPGSEEPQHPNRRQGGDQDQRLWDVARVERDQYKDELRRNGGLDGPGGDPERAMQREGRHLVLRGGPVGTVDR</sequence>
<feature type="region of interest" description="Disordered" evidence="1">
    <location>
        <begin position="42"/>
        <end position="128"/>
    </location>
</feature>
<dbReference type="EMBL" id="HBUE01149645">
    <property type="protein sequence ID" value="CAG6504524.1"/>
    <property type="molecule type" value="Transcribed_RNA"/>
</dbReference>
<dbReference type="EMBL" id="HBUE01254616">
    <property type="protein sequence ID" value="CAG6555796.1"/>
    <property type="molecule type" value="Transcribed_RNA"/>
</dbReference>
<protein>
    <submittedName>
        <fullName evidence="2">(northern house mosquito) hypothetical protein</fullName>
    </submittedName>
</protein>
<reference evidence="2" key="1">
    <citation type="submission" date="2021-05" db="EMBL/GenBank/DDBJ databases">
        <authorList>
            <person name="Alioto T."/>
            <person name="Alioto T."/>
            <person name="Gomez Garrido J."/>
        </authorList>
    </citation>
    <scope>NUCLEOTIDE SEQUENCE</scope>
</reference>
<feature type="compositionally biased region" description="Basic and acidic residues" evidence="1">
    <location>
        <begin position="104"/>
        <end position="115"/>
    </location>
</feature>